<sequence length="703" mass="78548">MVGLAQLLRELSHEVYQSDSTLTLAERSVRSLSLDKRLMDWKDQLPPTLSLEKMSLVEPEWVSKQKIVLRLRFFNARILFHRPFLIAAATEENPEPYLTHVQSCVEVSRKTIELLYDAWYNTTYTLYATMILLYVVLSSIQPGPEDDLLQDVEKSLEIFNAMDMIVVARRCAEITKEVLDIARKSVQERREQDRASRREESTAEIVTRDVRPTPPDATMHTLPDFEFDITNEDVFDITREDLLAGLVDCNLMDGFMDFGSSFMDESDPDPVAAARQMPATASGEVKYGRRPVYLLSNLLMGVACIWLGVASTKTYTPFLIGRAFLGIFEAPIESIVPSTITDVFFLHDRGEKVSIYGLSVLGGNEIGPMLSAFIIQFLGVDWAFYIVAMVIAANLITMFFFMPETKFIGARPTILPASSDQNLEKAGATKHIESPEDSNTAGITDDPHEMVKQGSYVQSLAFWGRSDPEVSLRKTFLRPFVLVAYPTIVWSCVIYGFALGWNVILGATVAQLFAPPPYLFSESAQGLIFLSPLVGSLVGTYLCGPFADFVADWYTKRNHGIREPEMRLPTCLIAAALTFLGALMSGLSYHYKTHWSGPVVGFGVLSTGGQMGATLAMSYALDCHKELSVELMVTIASLKSVIAWIWTWVINDWVIKDGALTVFMVVATVNVVAYMSTFYFYYKGKAIRIWLHQADLLGRAGVC</sequence>
<dbReference type="EMBL" id="JAPDRP010000004">
    <property type="protein sequence ID" value="KAJ9647976.1"/>
    <property type="molecule type" value="Genomic_DNA"/>
</dbReference>
<name>A0ACC2ZK82_9PEZI</name>
<protein>
    <submittedName>
        <fullName evidence="1">Uncharacterized protein</fullName>
    </submittedName>
</protein>
<dbReference type="Proteomes" id="UP001172680">
    <property type="component" value="Unassembled WGS sequence"/>
</dbReference>
<gene>
    <name evidence="1" type="ORF">H2199_001753</name>
</gene>
<organism evidence="1 2">
    <name type="scientific">Coniosporium tulheliwenetii</name>
    <dbReference type="NCBI Taxonomy" id="3383036"/>
    <lineage>
        <taxon>Eukaryota</taxon>
        <taxon>Fungi</taxon>
        <taxon>Dikarya</taxon>
        <taxon>Ascomycota</taxon>
        <taxon>Pezizomycotina</taxon>
        <taxon>Dothideomycetes</taxon>
        <taxon>Dothideomycetes incertae sedis</taxon>
        <taxon>Coniosporium</taxon>
    </lineage>
</organism>
<accession>A0ACC2ZK82</accession>
<reference evidence="1" key="1">
    <citation type="submission" date="2022-10" db="EMBL/GenBank/DDBJ databases">
        <title>Culturing micro-colonial fungi from biological soil crusts in the Mojave desert and describing Neophaeococcomyces mojavensis, and introducing the new genera and species Taxawa tesnikishii.</title>
        <authorList>
            <person name="Kurbessoian T."/>
            <person name="Stajich J.E."/>
        </authorList>
    </citation>
    <scope>NUCLEOTIDE SEQUENCE</scope>
    <source>
        <strain evidence="1">JES_115</strain>
    </source>
</reference>
<evidence type="ECO:0000313" key="2">
    <source>
        <dbReference type="Proteomes" id="UP001172680"/>
    </source>
</evidence>
<keyword evidence="2" id="KW-1185">Reference proteome</keyword>
<evidence type="ECO:0000313" key="1">
    <source>
        <dbReference type="EMBL" id="KAJ9647976.1"/>
    </source>
</evidence>
<comment type="caution">
    <text evidence="1">The sequence shown here is derived from an EMBL/GenBank/DDBJ whole genome shotgun (WGS) entry which is preliminary data.</text>
</comment>
<proteinExistence type="predicted"/>